<dbReference type="Proteomes" id="UP000006558">
    <property type="component" value="Chromosome"/>
</dbReference>
<evidence type="ECO:0000313" key="3">
    <source>
        <dbReference type="Proteomes" id="UP000006558"/>
    </source>
</evidence>
<gene>
    <name evidence="2" type="ordered locus">Tpet_1593</name>
</gene>
<accession>A5IN26</accession>
<dbReference type="STRING" id="390874.Tpet_1593"/>
<feature type="transmembrane region" description="Helical" evidence="1">
    <location>
        <begin position="61"/>
        <end position="82"/>
    </location>
</feature>
<keyword evidence="1" id="KW-0812">Transmembrane</keyword>
<keyword evidence="1" id="KW-1133">Transmembrane helix</keyword>
<feature type="transmembrane region" description="Helical" evidence="1">
    <location>
        <begin position="33"/>
        <end position="54"/>
    </location>
</feature>
<dbReference type="EMBL" id="CP000702">
    <property type="protein sequence ID" value="ABQ47599.1"/>
    <property type="molecule type" value="Genomic_DNA"/>
</dbReference>
<dbReference type="KEGG" id="tpt:Tpet_1593"/>
<evidence type="ECO:0008006" key="4">
    <source>
        <dbReference type="Google" id="ProtNLM"/>
    </source>
</evidence>
<keyword evidence="1" id="KW-0472">Membrane</keyword>
<reference evidence="2 3" key="2">
    <citation type="journal article" date="2009" name="Proc. Natl. Acad. Sci. U.S.A.">
        <title>On the chimeric nature, thermophilic origin, and phylogenetic placement of the Thermotogales.</title>
        <authorList>
            <person name="Zhaxybayeva O."/>
            <person name="Swithers K.S."/>
            <person name="Lapierre P."/>
            <person name="Fournier G.P."/>
            <person name="Bickhart D.M."/>
            <person name="DeBoy R.T."/>
            <person name="Nelson K.E."/>
            <person name="Nesbo C.L."/>
            <person name="Doolittle W.F."/>
            <person name="Gogarten J.P."/>
            <person name="Noll K.M."/>
        </authorList>
    </citation>
    <scope>NUCLEOTIDE SEQUENCE [LARGE SCALE GENOMIC DNA]</scope>
    <source>
        <strain evidence="3">ATCC BAA-488 / DSM 13995 / JCM 10881 / RKU-1</strain>
    </source>
</reference>
<dbReference type="AlphaFoldDB" id="A5IN26"/>
<dbReference type="eggNOG" id="ENOG5033IJP">
    <property type="taxonomic scope" value="Bacteria"/>
</dbReference>
<evidence type="ECO:0000313" key="2">
    <source>
        <dbReference type="EMBL" id="ABQ47599.1"/>
    </source>
</evidence>
<protein>
    <recommendedName>
        <fullName evidence="4">DUF5668 domain-containing protein</fullName>
    </recommendedName>
</protein>
<proteinExistence type="predicted"/>
<evidence type="ECO:0000256" key="1">
    <source>
        <dbReference type="SAM" id="Phobius"/>
    </source>
</evidence>
<dbReference type="RefSeq" id="WP_011944008.1">
    <property type="nucleotide sequence ID" value="NC_009486.1"/>
</dbReference>
<dbReference type="HOGENOM" id="CLU_1049440_0_0_0"/>
<name>A5IN26_THEP1</name>
<reference evidence="3" key="1">
    <citation type="submission" date="2007-05" db="EMBL/GenBank/DDBJ databases">
        <title>Complete sequence of Thermotoga petrophila RKU-1.</title>
        <authorList>
            <consortium name="US DOE Joint Genome Institute"/>
            <person name="Copeland A."/>
            <person name="Lucas S."/>
            <person name="Lapidus A."/>
            <person name="Barry K."/>
            <person name="Glavina del Rio T."/>
            <person name="Dalin E."/>
            <person name="Tice H."/>
            <person name="Pitluck S."/>
            <person name="Sims D."/>
            <person name="Brettin T."/>
            <person name="Bruce D."/>
            <person name="Detter J.C."/>
            <person name="Han C."/>
            <person name="Tapia R."/>
            <person name="Schmutz J."/>
            <person name="Larimer F."/>
            <person name="Land M."/>
            <person name="Hauser L."/>
            <person name="Kyrpides N."/>
            <person name="Mikhailova N."/>
            <person name="Nelson K."/>
            <person name="Gogarten J.P."/>
            <person name="Noll K."/>
            <person name="Richardson P."/>
        </authorList>
    </citation>
    <scope>NUCLEOTIDE SEQUENCE [LARGE SCALE GENOMIC DNA]</scope>
    <source>
        <strain evidence="3">ATCC BAA-488 / DSM 13995 / JCM 10881 / RKU-1</strain>
    </source>
</reference>
<organism evidence="2 3">
    <name type="scientific">Thermotoga petrophila (strain ATCC BAA-488 / DSM 13995 / JCM 10881 / RKU-1)</name>
    <dbReference type="NCBI Taxonomy" id="390874"/>
    <lineage>
        <taxon>Bacteria</taxon>
        <taxon>Thermotogati</taxon>
        <taxon>Thermotogota</taxon>
        <taxon>Thermotogae</taxon>
        <taxon>Thermotogales</taxon>
        <taxon>Thermotogaceae</taxon>
        <taxon>Thermotoga</taxon>
    </lineage>
</organism>
<feature type="transmembrane region" description="Helical" evidence="1">
    <location>
        <begin position="7"/>
        <end position="27"/>
    </location>
</feature>
<sequence>MKIIFGIFLIFLGVLLLTTIFLDLFSLSFFTRIFHNLGLFWPMMLITFGIYFIYLSVKKKWLYFLSVGVFSAFLILLLVWPYESVSAPGKYQVFTGVNRILFKSGGFTVRFIEGEKFRVSTSSGIEVSKAGSNLIVKGSLWKRFGPKMVEVELPRDTFELSFEEGAFTVKGEFEENRFTRVETKDSVLNIRFNFQKMNVPLYFEAEDCVLEVLFRLPTGVSYFIDKKDGLLLKTIEGNIVESDFNPHLFFKLKDGVFRVHLEGGI</sequence>